<dbReference type="GO" id="GO:0016829">
    <property type="term" value="F:lyase activity"/>
    <property type="evidence" value="ECO:0007669"/>
    <property type="project" value="InterPro"/>
</dbReference>
<reference evidence="4 5" key="1">
    <citation type="submission" date="2019-03" db="EMBL/GenBank/DDBJ databases">
        <title>Genomic Encyclopedia of Type Strains, Phase IV (KMG-IV): sequencing the most valuable type-strain genomes for metagenomic binning, comparative biology and taxonomic classification.</title>
        <authorList>
            <person name="Goeker M."/>
        </authorList>
    </citation>
    <scope>NUCLEOTIDE SEQUENCE [LARGE SCALE GENOMIC DNA]</scope>
    <source>
        <strain evidence="4 5">DSM 45765</strain>
    </source>
</reference>
<organism evidence="4 5">
    <name type="scientific">Tamaricihabitans halophyticus</name>
    <dbReference type="NCBI Taxonomy" id="1262583"/>
    <lineage>
        <taxon>Bacteria</taxon>
        <taxon>Bacillati</taxon>
        <taxon>Actinomycetota</taxon>
        <taxon>Actinomycetes</taxon>
        <taxon>Pseudonocardiales</taxon>
        <taxon>Pseudonocardiaceae</taxon>
        <taxon>Tamaricihabitans</taxon>
    </lineage>
</organism>
<evidence type="ECO:0000259" key="2">
    <source>
        <dbReference type="Pfam" id="PF03972"/>
    </source>
</evidence>
<dbReference type="InterPro" id="IPR045336">
    <property type="entry name" value="MmgE_PrpD_N"/>
</dbReference>
<dbReference type="RefSeq" id="WP_132880163.1">
    <property type="nucleotide sequence ID" value="NZ_SLXQ01000017.1"/>
</dbReference>
<evidence type="ECO:0000259" key="3">
    <source>
        <dbReference type="Pfam" id="PF19305"/>
    </source>
</evidence>
<sequence length="456" mass="47923">MITDNRTSPVDVTQHLAELVMTTWNRPRTDDEALIAKCALLDWTGVTVAGYGSDIVRSLAAAIGARTPSRSEAPHTIARLLATSGHVLDYDDVLSPIGHPGNTVFPAALAVSASVGVSGTALIDSIVAAIEVEARIGDLLGEEHYARGFHSTATIGIFGAAVVAALLSGADRDDVVASIRLAALSAAGLKSAFGSWGKSLQVGHAVSEGVLAGSLVRSGAVLERDTFAGPQGFLDTHLGQADLGRLRSPSESALAELIFKYHASCFGTHSAIDGALTLVPPGDLENLVAVELHISPKHVGMCDLPHASTALEAKFSLAYAVAIALRFRAVDLETLTDATVGEPEVRRLASKISLHVDRGGSFSRTRVVARFADGTTKEANVDSFQAARGRDIAEVQWPRLIDKARSLLTPWLRPVDQEALLAAIGDLEAMESIEQLADTMLDQLGDSSIGAKESHV</sequence>
<dbReference type="Pfam" id="PF19305">
    <property type="entry name" value="MmgE_PrpD_C"/>
    <property type="match status" value="1"/>
</dbReference>
<feature type="domain" description="MmgE/PrpD N-terminal" evidence="2">
    <location>
        <begin position="15"/>
        <end position="243"/>
    </location>
</feature>
<comment type="caution">
    <text evidence="4">The sequence shown here is derived from an EMBL/GenBank/DDBJ whole genome shotgun (WGS) entry which is preliminary data.</text>
</comment>
<dbReference type="SUPFAM" id="SSF103378">
    <property type="entry name" value="2-methylcitrate dehydratase PrpD"/>
    <property type="match status" value="1"/>
</dbReference>
<dbReference type="Proteomes" id="UP000294911">
    <property type="component" value="Unassembled WGS sequence"/>
</dbReference>
<dbReference type="InterPro" id="IPR036148">
    <property type="entry name" value="MmgE/PrpD_sf"/>
</dbReference>
<dbReference type="InterPro" id="IPR042188">
    <property type="entry name" value="MmgE/PrpD_sf_2"/>
</dbReference>
<accession>A0A4R2Q8B3</accession>
<dbReference type="Gene3D" id="1.10.4100.10">
    <property type="entry name" value="2-methylcitrate dehydratase PrpD"/>
    <property type="match status" value="1"/>
</dbReference>
<dbReference type="AlphaFoldDB" id="A0A4R2Q8B3"/>
<dbReference type="OrthoDB" id="9797528at2"/>
<protein>
    <submittedName>
        <fullName evidence="4">2-methylcitrate dehydratase PrpD</fullName>
    </submittedName>
</protein>
<name>A0A4R2Q8B3_9PSEU</name>
<dbReference type="Pfam" id="PF03972">
    <property type="entry name" value="MmgE_PrpD_N"/>
    <property type="match status" value="1"/>
</dbReference>
<dbReference type="InterPro" id="IPR005656">
    <property type="entry name" value="MmgE_PrpD"/>
</dbReference>
<dbReference type="InterPro" id="IPR045337">
    <property type="entry name" value="MmgE_PrpD_C"/>
</dbReference>
<proteinExistence type="inferred from homology"/>
<keyword evidence="5" id="KW-1185">Reference proteome</keyword>
<comment type="similarity">
    <text evidence="1">Belongs to the PrpD family.</text>
</comment>
<dbReference type="Gene3D" id="3.30.1330.120">
    <property type="entry name" value="2-methylcitrate dehydratase PrpD"/>
    <property type="match status" value="1"/>
</dbReference>
<dbReference type="InterPro" id="IPR042183">
    <property type="entry name" value="MmgE/PrpD_sf_1"/>
</dbReference>
<evidence type="ECO:0000256" key="1">
    <source>
        <dbReference type="ARBA" id="ARBA00006174"/>
    </source>
</evidence>
<dbReference type="EMBL" id="SLXQ01000017">
    <property type="protein sequence ID" value="TCP45047.1"/>
    <property type="molecule type" value="Genomic_DNA"/>
</dbReference>
<evidence type="ECO:0000313" key="4">
    <source>
        <dbReference type="EMBL" id="TCP45047.1"/>
    </source>
</evidence>
<dbReference type="PANTHER" id="PTHR16943">
    <property type="entry name" value="2-METHYLCITRATE DEHYDRATASE-RELATED"/>
    <property type="match status" value="1"/>
</dbReference>
<evidence type="ECO:0000313" key="5">
    <source>
        <dbReference type="Proteomes" id="UP000294911"/>
    </source>
</evidence>
<feature type="domain" description="MmgE/PrpD C-terminal" evidence="3">
    <location>
        <begin position="262"/>
        <end position="424"/>
    </location>
</feature>
<gene>
    <name evidence="4" type="ORF">EV191_11713</name>
</gene>
<dbReference type="PANTHER" id="PTHR16943:SF8">
    <property type="entry name" value="2-METHYLCITRATE DEHYDRATASE"/>
    <property type="match status" value="1"/>
</dbReference>